<reference evidence="4 5" key="1">
    <citation type="journal article" date="2018" name="Nat. Microbiol.">
        <title>Leveraging single-cell genomics to expand the fungal tree of life.</title>
        <authorList>
            <person name="Ahrendt S.R."/>
            <person name="Quandt C.A."/>
            <person name="Ciobanu D."/>
            <person name="Clum A."/>
            <person name="Salamov A."/>
            <person name="Andreopoulos B."/>
            <person name="Cheng J.F."/>
            <person name="Woyke T."/>
            <person name="Pelin A."/>
            <person name="Henrissat B."/>
            <person name="Reynolds N.K."/>
            <person name="Benny G.L."/>
            <person name="Smith M.E."/>
            <person name="James T.Y."/>
            <person name="Grigoriev I.V."/>
        </authorList>
    </citation>
    <scope>NUCLEOTIDE SEQUENCE [LARGE SCALE GENOMIC DNA]</scope>
    <source>
        <strain evidence="4 5">ATCC 52028</strain>
    </source>
</reference>
<evidence type="ECO:0000313" key="3">
    <source>
        <dbReference type="EMBL" id="RKO99995.1"/>
    </source>
</evidence>
<proteinExistence type="predicted"/>
<accession>A0A4P9X4I8</accession>
<keyword evidence="5" id="KW-1185">Reference proteome</keyword>
<reference evidence="3" key="2">
    <citation type="submission" date="2018-04" db="EMBL/GenBank/DDBJ databases">
        <title>Leveraging single-cell genomics to expand the Fungal Tree of Life.</title>
        <authorList>
            <consortium name="DOE Joint Genome Institute"/>
            <person name="Ahrendt S.R."/>
            <person name="Quandt C.A."/>
            <person name="Ciobanu D."/>
            <person name="Clum A."/>
            <person name="Salamov A."/>
            <person name="Andreopoulos B."/>
            <person name="Cheng J.-F."/>
            <person name="Woyke T."/>
            <person name="Pelin A."/>
            <person name="Henrissat B."/>
            <person name="Benny G.L."/>
            <person name="Smith M.E."/>
            <person name="James T.Y."/>
            <person name="Grigoriev I.V."/>
        </authorList>
    </citation>
    <scope>NUCLEOTIDE SEQUENCE</scope>
    <source>
        <strain evidence="3">ATCC 52028</strain>
    </source>
</reference>
<gene>
    <name evidence="2" type="ORF">CAUPRSCDRAFT_7573</name>
    <name evidence="3" type="ORF">CXG81DRAFT_13757</name>
</gene>
<name>A0A4P9X4I8_9FUNG</name>
<dbReference type="Pfam" id="PF09949">
    <property type="entry name" value="APP1_cat"/>
    <property type="match status" value="1"/>
</dbReference>
<dbReference type="PANTHER" id="PTHR28208:SF1">
    <property type="entry name" value="FILAMENT ORGANIZATION PROTEIN APP1-LIKE, PUTATIVE (AFU_ORTHOLOGUE AFUA_1G06650)-RELATED"/>
    <property type="match status" value="1"/>
</dbReference>
<dbReference type="GO" id="GO:0030479">
    <property type="term" value="C:actin cortical patch"/>
    <property type="evidence" value="ECO:0007669"/>
    <property type="project" value="TreeGrafter"/>
</dbReference>
<dbReference type="GO" id="GO:0008195">
    <property type="term" value="F:phosphatidate phosphatase activity"/>
    <property type="evidence" value="ECO:0007669"/>
    <property type="project" value="InterPro"/>
</dbReference>
<dbReference type="EMBL" id="ML009603">
    <property type="protein sequence ID" value="RKO96808.1"/>
    <property type="molecule type" value="Genomic_DNA"/>
</dbReference>
<dbReference type="PANTHER" id="PTHR28208">
    <property type="entry name" value="PHOSPHATIDATE PHOSPHATASE APP1"/>
    <property type="match status" value="1"/>
</dbReference>
<reference evidence="2" key="3">
    <citation type="submission" date="2018-08" db="EMBL/GenBank/DDBJ databases">
        <title>Leveraging single-cell genomics to expand the Fungal Tree of Life.</title>
        <authorList>
            <consortium name="DOE Joint Genome Institute"/>
            <person name="Ahrendt S.R."/>
            <person name="Quandt C.A."/>
            <person name="Ciobanu D."/>
            <person name="Clum A."/>
            <person name="Salamov A."/>
            <person name="Andreopoulos B."/>
            <person name="Cheng J.-F."/>
            <person name="Woyke T."/>
            <person name="Pelin A."/>
            <person name="Henrissat B."/>
            <person name="Reynolds N."/>
            <person name="Benny G.L."/>
            <person name="Smith M.E."/>
            <person name="James T.Y."/>
            <person name="Grigoriev I.V."/>
        </authorList>
    </citation>
    <scope>NUCLEOTIDE SEQUENCE</scope>
    <source>
        <strain evidence="2">ATCC 52028</strain>
    </source>
</reference>
<dbReference type="EMBL" id="ML014242">
    <property type="protein sequence ID" value="RKO99995.1"/>
    <property type="molecule type" value="Genomic_DNA"/>
</dbReference>
<organism evidence="3 5">
    <name type="scientific">Caulochytrium protostelioides</name>
    <dbReference type="NCBI Taxonomy" id="1555241"/>
    <lineage>
        <taxon>Eukaryota</taxon>
        <taxon>Fungi</taxon>
        <taxon>Fungi incertae sedis</taxon>
        <taxon>Chytridiomycota</taxon>
        <taxon>Chytridiomycota incertae sedis</taxon>
        <taxon>Chytridiomycetes</taxon>
        <taxon>Caulochytriales</taxon>
        <taxon>Caulochytriaceae</taxon>
        <taxon>Caulochytrium</taxon>
    </lineage>
</organism>
<feature type="domain" description="Phosphatidate phosphatase APP1 catalytic" evidence="1">
    <location>
        <begin position="12"/>
        <end position="166"/>
    </location>
</feature>
<dbReference type="STRING" id="1555241.A0A4P9X4I8"/>
<dbReference type="Proteomes" id="UP000274922">
    <property type="component" value="Unassembled WGS sequence"/>
</dbReference>
<dbReference type="Proteomes" id="UP000268535">
    <property type="component" value="Unassembled WGS sequence"/>
</dbReference>
<sequence>MLEFVPPSGSLVVSDVDDTILETLILSNREMLAHSLKNKHKAASGMPQLYERISAQLHDRDGHKPAWLYLSGSPWGLQPFLMDFLYAYYPPPSAFVLSDISLRSLRETAGTYDLKSYKQGQVREYMRRLPGKSLVLIGDATQYDPDSYAALYEEYPDNVLCILIREAQGSSAREKENAQNDMGRLRTAFKNVPQDRWRVFRHPSELVHIDFSSKKCH</sequence>
<evidence type="ECO:0000313" key="2">
    <source>
        <dbReference type="EMBL" id="RKO96808.1"/>
    </source>
</evidence>
<dbReference type="InterPro" id="IPR052935">
    <property type="entry name" value="Mg2+_PAP"/>
</dbReference>
<evidence type="ECO:0000259" key="1">
    <source>
        <dbReference type="Pfam" id="PF09949"/>
    </source>
</evidence>
<evidence type="ECO:0000313" key="5">
    <source>
        <dbReference type="Proteomes" id="UP000274922"/>
    </source>
</evidence>
<evidence type="ECO:0000313" key="4">
    <source>
        <dbReference type="Proteomes" id="UP000268535"/>
    </source>
</evidence>
<dbReference type="OrthoDB" id="2117591at2759"/>
<dbReference type="InterPro" id="IPR019236">
    <property type="entry name" value="APP1_cat"/>
</dbReference>
<protein>
    <recommendedName>
        <fullName evidence="1">Phosphatidate phosphatase APP1 catalytic domain-containing protein</fullName>
    </recommendedName>
</protein>
<dbReference type="AlphaFoldDB" id="A0A4P9X4I8"/>